<dbReference type="AlphaFoldDB" id="A0A2P2NDA9"/>
<name>A0A2P2NDA9_RHIMU</name>
<accession>A0A2P2NDA9</accession>
<sequence length="52" mass="6076">MRVKGEKKISVTFLFKWTKKVAEFKEVRITMGHLSNLGRAPKKTKLWLKSSL</sequence>
<reference evidence="1" key="1">
    <citation type="submission" date="2018-02" db="EMBL/GenBank/DDBJ databases">
        <title>Rhizophora mucronata_Transcriptome.</title>
        <authorList>
            <person name="Meera S.P."/>
            <person name="Sreeshan A."/>
            <person name="Augustine A."/>
        </authorList>
    </citation>
    <scope>NUCLEOTIDE SEQUENCE</scope>
    <source>
        <tissue evidence="1">Leaf</tissue>
    </source>
</reference>
<proteinExistence type="predicted"/>
<evidence type="ECO:0000313" key="1">
    <source>
        <dbReference type="EMBL" id="MBX40458.1"/>
    </source>
</evidence>
<protein>
    <submittedName>
        <fullName evidence="1">Uncharacterized protein</fullName>
    </submittedName>
</protein>
<dbReference type="EMBL" id="GGEC01059974">
    <property type="protein sequence ID" value="MBX40458.1"/>
    <property type="molecule type" value="Transcribed_RNA"/>
</dbReference>
<organism evidence="1">
    <name type="scientific">Rhizophora mucronata</name>
    <name type="common">Asiatic mangrove</name>
    <dbReference type="NCBI Taxonomy" id="61149"/>
    <lineage>
        <taxon>Eukaryota</taxon>
        <taxon>Viridiplantae</taxon>
        <taxon>Streptophyta</taxon>
        <taxon>Embryophyta</taxon>
        <taxon>Tracheophyta</taxon>
        <taxon>Spermatophyta</taxon>
        <taxon>Magnoliopsida</taxon>
        <taxon>eudicotyledons</taxon>
        <taxon>Gunneridae</taxon>
        <taxon>Pentapetalae</taxon>
        <taxon>rosids</taxon>
        <taxon>fabids</taxon>
        <taxon>Malpighiales</taxon>
        <taxon>Rhizophoraceae</taxon>
        <taxon>Rhizophora</taxon>
    </lineage>
</organism>